<dbReference type="OrthoDB" id="5801062at2759"/>
<accession>A0A9N9TTP2</accession>
<proteinExistence type="predicted"/>
<sequence length="390" mass="45467">MDTEVSNCWCKFYDNKLKDSYKNERKELQRVVSLFKAFQMEVKNVEQILLNDISRLKEQLTEKDELEVSVKAIKANTTDSSFEFSNIVTHKQENNDDIEHSDLESPDIFMNSFSSKSSVSDEKKNLQMSPSLSSKKKFKLKTLRRRNIFEDRAFLNKENSVIACTPEVQKPTKAPKSKKTKKQKPNLVSDKVQQHDDTTLNQAFCDTTYINEEVVDTSQSQLGITRLLSYMNKSDSKKSNNNTHNNDSSTFMECEEHHQENAPTKKKLKQQTLRFEPIVKDKAKKKLMGFSCVDCENLYGDLDLPEHKLQELMIQCSKHKYVPPEETYLCFPRPLRLCLFIDPSRINRGTFVLFVLSPYLPQKWRSQLLDVRYVLKQLNIETIFSKKISQ</sequence>
<evidence type="ECO:0000313" key="3">
    <source>
        <dbReference type="Proteomes" id="UP001153712"/>
    </source>
</evidence>
<dbReference type="EMBL" id="OU900098">
    <property type="protein sequence ID" value="CAG9862323.1"/>
    <property type="molecule type" value="Genomic_DNA"/>
</dbReference>
<feature type="region of interest" description="Disordered" evidence="1">
    <location>
        <begin position="166"/>
        <end position="192"/>
    </location>
</feature>
<evidence type="ECO:0000313" key="2">
    <source>
        <dbReference type="EMBL" id="CAG9862323.1"/>
    </source>
</evidence>
<dbReference type="AlphaFoldDB" id="A0A9N9TTP2"/>
<keyword evidence="3" id="KW-1185">Reference proteome</keyword>
<evidence type="ECO:0008006" key="4">
    <source>
        <dbReference type="Google" id="ProtNLM"/>
    </source>
</evidence>
<feature type="non-terminal residue" evidence="2">
    <location>
        <position position="390"/>
    </location>
</feature>
<feature type="compositionally biased region" description="Basic residues" evidence="1">
    <location>
        <begin position="173"/>
        <end position="184"/>
    </location>
</feature>
<reference evidence="2" key="1">
    <citation type="submission" date="2022-01" db="EMBL/GenBank/DDBJ databases">
        <authorList>
            <person name="King R."/>
        </authorList>
    </citation>
    <scope>NUCLEOTIDE SEQUENCE</scope>
</reference>
<organism evidence="2 3">
    <name type="scientific">Phyllotreta striolata</name>
    <name type="common">Striped flea beetle</name>
    <name type="synonym">Crioceris striolata</name>
    <dbReference type="NCBI Taxonomy" id="444603"/>
    <lineage>
        <taxon>Eukaryota</taxon>
        <taxon>Metazoa</taxon>
        <taxon>Ecdysozoa</taxon>
        <taxon>Arthropoda</taxon>
        <taxon>Hexapoda</taxon>
        <taxon>Insecta</taxon>
        <taxon>Pterygota</taxon>
        <taxon>Neoptera</taxon>
        <taxon>Endopterygota</taxon>
        <taxon>Coleoptera</taxon>
        <taxon>Polyphaga</taxon>
        <taxon>Cucujiformia</taxon>
        <taxon>Chrysomeloidea</taxon>
        <taxon>Chrysomelidae</taxon>
        <taxon>Galerucinae</taxon>
        <taxon>Alticini</taxon>
        <taxon>Phyllotreta</taxon>
    </lineage>
</organism>
<dbReference type="Proteomes" id="UP001153712">
    <property type="component" value="Chromosome 5"/>
</dbReference>
<evidence type="ECO:0000256" key="1">
    <source>
        <dbReference type="SAM" id="MobiDB-lite"/>
    </source>
</evidence>
<gene>
    <name evidence="2" type="ORF">PHYEVI_LOCUS8640</name>
</gene>
<name>A0A9N9TTP2_PHYSR</name>
<protein>
    <recommendedName>
        <fullName evidence="4">DNA endonuclease RBBP8</fullName>
    </recommendedName>
</protein>